<feature type="region of interest" description="Disordered" evidence="1">
    <location>
        <begin position="2408"/>
        <end position="2435"/>
    </location>
</feature>
<dbReference type="Gene3D" id="3.90.70.10">
    <property type="entry name" value="Cysteine proteinases"/>
    <property type="match status" value="1"/>
</dbReference>
<name>A0A3N4IPB0_ASCIM</name>
<dbReference type="FunFam" id="3.90.70.10:FF:000022">
    <property type="entry name" value="Ubiquitin carboxyl-terminal hydrolase 24"/>
    <property type="match status" value="1"/>
</dbReference>
<gene>
    <name evidence="3" type="ORF">BJ508DRAFT_320601</name>
</gene>
<dbReference type="Proteomes" id="UP000275078">
    <property type="component" value="Unassembled WGS sequence"/>
</dbReference>
<dbReference type="PROSITE" id="PS00973">
    <property type="entry name" value="USP_2"/>
    <property type="match status" value="1"/>
</dbReference>
<dbReference type="EMBL" id="ML119646">
    <property type="protein sequence ID" value="RPA87596.1"/>
    <property type="molecule type" value="Genomic_DNA"/>
</dbReference>
<dbReference type="InterPro" id="IPR021905">
    <property type="entry name" value="DUF3517"/>
</dbReference>
<dbReference type="InterPro" id="IPR018200">
    <property type="entry name" value="USP_CS"/>
</dbReference>
<reference evidence="3 4" key="1">
    <citation type="journal article" date="2018" name="Nat. Ecol. Evol.">
        <title>Pezizomycetes genomes reveal the molecular basis of ectomycorrhizal truffle lifestyle.</title>
        <authorList>
            <person name="Murat C."/>
            <person name="Payen T."/>
            <person name="Noel B."/>
            <person name="Kuo A."/>
            <person name="Morin E."/>
            <person name="Chen J."/>
            <person name="Kohler A."/>
            <person name="Krizsan K."/>
            <person name="Balestrini R."/>
            <person name="Da Silva C."/>
            <person name="Montanini B."/>
            <person name="Hainaut M."/>
            <person name="Levati E."/>
            <person name="Barry K.W."/>
            <person name="Belfiori B."/>
            <person name="Cichocki N."/>
            <person name="Clum A."/>
            <person name="Dockter R.B."/>
            <person name="Fauchery L."/>
            <person name="Guy J."/>
            <person name="Iotti M."/>
            <person name="Le Tacon F."/>
            <person name="Lindquist E.A."/>
            <person name="Lipzen A."/>
            <person name="Malagnac F."/>
            <person name="Mello A."/>
            <person name="Molinier V."/>
            <person name="Miyauchi S."/>
            <person name="Poulain J."/>
            <person name="Riccioni C."/>
            <person name="Rubini A."/>
            <person name="Sitrit Y."/>
            <person name="Splivallo R."/>
            <person name="Traeger S."/>
            <person name="Wang M."/>
            <person name="Zifcakova L."/>
            <person name="Wipf D."/>
            <person name="Zambonelli A."/>
            <person name="Paolocci F."/>
            <person name="Nowrousian M."/>
            <person name="Ottonello S."/>
            <person name="Baldrian P."/>
            <person name="Spatafora J.W."/>
            <person name="Henrissat B."/>
            <person name="Nagy L.G."/>
            <person name="Aury J.M."/>
            <person name="Wincker P."/>
            <person name="Grigoriev I.V."/>
            <person name="Bonfante P."/>
            <person name="Martin F.M."/>
        </authorList>
    </citation>
    <scope>NUCLEOTIDE SEQUENCE [LARGE SCALE GENOMIC DNA]</scope>
    <source>
        <strain evidence="3 4">RN42</strain>
    </source>
</reference>
<accession>A0A3N4IPB0</accession>
<dbReference type="PANTHER" id="PTHR24006">
    <property type="entry name" value="UBIQUITIN CARBOXYL-TERMINAL HYDROLASE"/>
    <property type="match status" value="1"/>
</dbReference>
<dbReference type="InterPro" id="IPR050164">
    <property type="entry name" value="Peptidase_C19"/>
</dbReference>
<feature type="compositionally biased region" description="Polar residues" evidence="1">
    <location>
        <begin position="1"/>
        <end position="10"/>
    </location>
</feature>
<dbReference type="STRING" id="1160509.A0A3N4IPB0"/>
<dbReference type="GO" id="GO:0005829">
    <property type="term" value="C:cytosol"/>
    <property type="evidence" value="ECO:0007669"/>
    <property type="project" value="TreeGrafter"/>
</dbReference>
<proteinExistence type="predicted"/>
<dbReference type="InterPro" id="IPR028889">
    <property type="entry name" value="USP"/>
</dbReference>
<evidence type="ECO:0000256" key="1">
    <source>
        <dbReference type="SAM" id="MobiDB-lite"/>
    </source>
</evidence>
<dbReference type="PROSITE" id="PS50235">
    <property type="entry name" value="USP_3"/>
    <property type="match status" value="1"/>
</dbReference>
<dbReference type="SUPFAM" id="SSF54001">
    <property type="entry name" value="Cysteine proteinases"/>
    <property type="match status" value="1"/>
</dbReference>
<dbReference type="CDD" id="cd02659">
    <property type="entry name" value="peptidase_C19C"/>
    <property type="match status" value="1"/>
</dbReference>
<organism evidence="3 4">
    <name type="scientific">Ascobolus immersus RN42</name>
    <dbReference type="NCBI Taxonomy" id="1160509"/>
    <lineage>
        <taxon>Eukaryota</taxon>
        <taxon>Fungi</taxon>
        <taxon>Dikarya</taxon>
        <taxon>Ascomycota</taxon>
        <taxon>Pezizomycotina</taxon>
        <taxon>Pezizomycetes</taxon>
        <taxon>Pezizales</taxon>
        <taxon>Ascobolaceae</taxon>
        <taxon>Ascobolus</taxon>
    </lineage>
</organism>
<feature type="domain" description="USP" evidence="2">
    <location>
        <begin position="1542"/>
        <end position="1871"/>
    </location>
</feature>
<feature type="compositionally biased region" description="Polar residues" evidence="1">
    <location>
        <begin position="21"/>
        <end position="36"/>
    </location>
</feature>
<dbReference type="GO" id="GO:0004843">
    <property type="term" value="F:cysteine-type deubiquitinase activity"/>
    <property type="evidence" value="ECO:0007669"/>
    <property type="project" value="InterPro"/>
</dbReference>
<sequence length="2435" mass="276291">MGSGPQSPQIMDTDEAKSAELQRNSEGGQMAYSPNNVEKLGGSISDSKLESKDLTNIQQSLETPADETDSSSGTSLEEPELAVKMVEPSESSRSPVTWQEEAPYERKSPELVQEAESLDDSDHIDDGAVDVDLVVDEPVLDQDPKRTAAIMEDVMEKLTTEENPVGVLHAIQQQTTSFFSGANDEIESYQRTIQKNKALWDWLPIIVECFLKRTKPFSMLFYRVDPSTGMAGPELALEFLSNFARLTSKMVQKDLGILRRFPHREQIDLISVSYVNTVTLMLRPDAPLFGLFKYDRGSVFVPERMNIAFRFCKGTGGISAFREIIEVALDRVPKQPDLLQSLLSYVQATQICLSLCHRLNIMDSDAEESSVDMNPLEDILADFTSLFLTFERGFRKLIESHLAAVTTKNITWTYEIMGEMARVLGSENFSGIISGLGVENVPSDLPTVEQPCFAEWCWKFPLCLAFINTSKLDLRIYGIQRLQDGILRMYKEVVDRVDVKESALLKYVGTSLQSKRVVEYLVGAGSHPELTRRCTSILQFLVITNQLTSDIREALWRPLVENKDSRTVGATMSLIEDSSPHNWTLELCVDYCKRASAVPVASFEANMPGFIRKLVDVTLQACENDPEQKANAEATNSPLTAHVAIYDMLIAFLKSAVIVQEDSAPAKVPPSWVMATLRDDLYRISQYGPSSSEKQQILLDALDDIRSKRKTATASIMVLVAFLRPKAEQILQLSESEAQMDVLELFSDSKLHVAVVEELRFFVQEHQELHSNYVVDALRIRMDLIEIMIYIYPQGLTEDLSFSLWECLVGTHAIGSNEREAALQELASLAQNTITLPEKNIRLKPFFQTLFTQFFPQLPAEHFSLPALHFCCRALEYINEHPEVNSDGIIQPKGIEQIWRVILCAPPHLERISQEAIGYMVKYYFDSLASFDTGILQETHFALVTSCISHLKSTTSTLEGSQASADAGDEMAVDLTEEDKTRTHLEFQRSVELLSALIKGYRVRPHCTNPRTATGRGEPIKIRCQIMGNKIPANTVHFLECWADETYGTLFDRIARILNANNFRVIYNGGEIHLMAQPEKLVRELGLLPAPNFIIMVRPDASGISPSSATNTALELEVLKHFDEFYGLLVLPEPYGAMIWKLLREFPIQKQVAEIFEADSIDREKWPTGHSWQIQYFIAALKNRLHQLRSLDKFEERTRFNREAILLLLSGLADPAVSGIGSTQGLRTELTLDYLQTLLNLLKEQTVRLDISEAIGSPNNVIQSLLSILTGALGYTFAEENSVFANLAVTAFELLFLLTDKCQLWEHLVAFDSVPGVLGTALLVHRAPVIRRTASEILLNFCQDAQDISLSRERALYFWNIFQRSIFPSAEGYAFQALEFVKLTTELFKYLALRFPELIDVKGYFQDWATRVIEYQYPEPLSTVYEDYLFYGYVQLTHQCLKLAFDLGEELQTATLIQAVFWTYLFTPYSDEDQITTTGEKFPVISSLARNELYKLILSALPSAGWSDLLDSLLDLFPSDGYLAEGWNLDRSRWLVSSAGYLGMKNLANTCYLNSLMTQLFMNTQFRKFIFDAEVEDYEKQNLLVALKGMFGEMQGGKSKFVDPTPLAAAIRDHEDNEIDVTVQMDVDEFFNLLFDRLEGQMPSKTVKDKFRALYGGNLVQQVKSRECPHISEREEPFSAIQCDIKGKANLVESLQAYVEGDVMEGDNKYSCSQCNKHVDAVKRACLKDIPDNLIFHLKRFDFDLETMQRRKINDRFEFPETIDMRPYTVQYLSNPESSMTPDVFELVGVLVHTGSAESGHYYSYMKDHDAETSYNGRPQWLQFNDSEVSDFDYTTLGDCCFGGMNDLAGMNNHVLGPKPYSAYMLFYKRIDSPGTISMSRRSLEYVPEDLKMRILQENEEKVRKYCMFDNDFVLFVLDVAKKAHAGDDDDDHAVGIKATNLMLDTVCNITARIKDCAPGNALIGKLKGIIGNCVHCSRVVLTWACLNEYNTRAMIIKCPLMRIRGTFTDLIFEALRCLSGAKDCYLELYGVPEEPQNPQEYAQFLEADGYIQKLFDIMVRNAKVLQSTYKSWDDFFAILLHLLSAGTHAVALFLHRNLLVHTLNLFYGEYHLRGNGSQFRAPERNRKPSYQNLLCTLAFVMDYLDLTKNYEPVDDDEDEWSRIPVFVDGQPRFAVTPEEKSRLLVRDKNGDSPVVYKFIYRQLEQNGIDPDSTKRIVQNWLTRYRSAEVRRRIRDTLLGGISLDPASEAGPFLDCLVIYVGLSDQPADVAEIIERVASDVGTIQNSGGREHLDFFKNLRHMQSDQLSEGIISDKVVDTIPQWAPALLTFCEPEVRHETYALIDECLFLERENAASEGEARRLSRIIDALCRECFEFVEKRYLKQKDLSQNTDSRALDEVVRVLRKCKDPETNPENERRIQGMLDARDQLGERRY</sequence>
<keyword evidence="4" id="KW-1185">Reference proteome</keyword>
<dbReference type="InterPro" id="IPR038765">
    <property type="entry name" value="Papain-like_cys_pep_sf"/>
</dbReference>
<evidence type="ECO:0000259" key="2">
    <source>
        <dbReference type="PROSITE" id="PS50235"/>
    </source>
</evidence>
<dbReference type="PANTHER" id="PTHR24006:SF827">
    <property type="entry name" value="UBIQUITIN CARBOXYL-TERMINAL HYDROLASE 34"/>
    <property type="match status" value="1"/>
</dbReference>
<dbReference type="OrthoDB" id="420187at2759"/>
<protein>
    <recommendedName>
        <fullName evidence="2">USP domain-containing protein</fullName>
    </recommendedName>
</protein>
<dbReference type="Pfam" id="PF00443">
    <property type="entry name" value="UCH"/>
    <property type="match status" value="1"/>
</dbReference>
<evidence type="ECO:0000313" key="4">
    <source>
        <dbReference type="Proteomes" id="UP000275078"/>
    </source>
</evidence>
<evidence type="ECO:0000313" key="3">
    <source>
        <dbReference type="EMBL" id="RPA87596.1"/>
    </source>
</evidence>
<dbReference type="InterPro" id="IPR001394">
    <property type="entry name" value="Peptidase_C19_UCH"/>
</dbReference>
<dbReference type="Pfam" id="PF12030">
    <property type="entry name" value="DUF3517"/>
    <property type="match status" value="1"/>
</dbReference>
<dbReference type="GO" id="GO:0016579">
    <property type="term" value="P:protein deubiquitination"/>
    <property type="evidence" value="ECO:0007669"/>
    <property type="project" value="InterPro"/>
</dbReference>
<dbReference type="GO" id="GO:0005634">
    <property type="term" value="C:nucleus"/>
    <property type="evidence" value="ECO:0007669"/>
    <property type="project" value="TreeGrafter"/>
</dbReference>
<feature type="region of interest" description="Disordered" evidence="1">
    <location>
        <begin position="1"/>
        <end position="109"/>
    </location>
</feature>